<evidence type="ECO:0000313" key="6">
    <source>
        <dbReference type="EMBL" id="OJA16628.1"/>
    </source>
</evidence>
<feature type="compositionally biased region" description="Polar residues" evidence="4">
    <location>
        <begin position="642"/>
        <end position="656"/>
    </location>
</feature>
<dbReference type="SUPFAM" id="SSF143575">
    <property type="entry name" value="GAS2 domain-like"/>
    <property type="match status" value="1"/>
</dbReference>
<dbReference type="GO" id="GO:0005938">
    <property type="term" value="C:cell cortex"/>
    <property type="evidence" value="ECO:0007669"/>
    <property type="project" value="TreeGrafter"/>
</dbReference>
<dbReference type="PROSITE" id="PS51460">
    <property type="entry name" value="GAR"/>
    <property type="match status" value="1"/>
</dbReference>
<feature type="region of interest" description="Disordered" evidence="4">
    <location>
        <begin position="354"/>
        <end position="626"/>
    </location>
</feature>
<evidence type="ECO:0000256" key="1">
    <source>
        <dbReference type="ARBA" id="ARBA00004245"/>
    </source>
</evidence>
<evidence type="ECO:0000256" key="3">
    <source>
        <dbReference type="ARBA" id="ARBA00023212"/>
    </source>
</evidence>
<feature type="region of interest" description="Disordered" evidence="4">
    <location>
        <begin position="638"/>
        <end position="713"/>
    </location>
</feature>
<feature type="compositionally biased region" description="Polar residues" evidence="4">
    <location>
        <begin position="451"/>
        <end position="460"/>
    </location>
</feature>
<feature type="compositionally biased region" description="Polar residues" evidence="4">
    <location>
        <begin position="356"/>
        <end position="367"/>
    </location>
</feature>
<dbReference type="PANTHER" id="PTHR37271:SF1">
    <property type="entry name" value="KARYOGAMY PROTEIN KAR9"/>
    <property type="match status" value="1"/>
</dbReference>
<dbReference type="InterPro" id="IPR036534">
    <property type="entry name" value="GAR_dom_sf"/>
</dbReference>
<dbReference type="OrthoDB" id="5559380at2759"/>
<feature type="compositionally biased region" description="Low complexity" evidence="4">
    <location>
        <begin position="33"/>
        <end position="43"/>
    </location>
</feature>
<feature type="compositionally biased region" description="Polar residues" evidence="4">
    <location>
        <begin position="9"/>
        <end position="25"/>
    </location>
</feature>
<keyword evidence="2" id="KW-0963">Cytoplasm</keyword>
<dbReference type="GO" id="GO:0030473">
    <property type="term" value="P:nuclear migration along microtubule"/>
    <property type="evidence" value="ECO:0007669"/>
    <property type="project" value="TreeGrafter"/>
</dbReference>
<name>A0A1J8QYB0_9AGAM</name>
<dbReference type="STRING" id="180088.A0A1J8QYB0"/>
<reference evidence="6 7" key="1">
    <citation type="submission" date="2016-03" db="EMBL/GenBank/DDBJ databases">
        <title>Comparative genomics of the ectomycorrhizal sister species Rhizopogon vinicolor and Rhizopogon vesiculosus (Basidiomycota: Boletales) reveals a divergence of the mating type B locus.</title>
        <authorList>
            <person name="Mujic A.B."/>
            <person name="Kuo A."/>
            <person name="Tritt A."/>
            <person name="Lipzen A."/>
            <person name="Chen C."/>
            <person name="Johnson J."/>
            <person name="Sharma A."/>
            <person name="Barry K."/>
            <person name="Grigoriev I.V."/>
            <person name="Spatafora J.W."/>
        </authorList>
    </citation>
    <scope>NUCLEOTIDE SEQUENCE [LARGE SCALE GENOMIC DNA]</scope>
    <source>
        <strain evidence="6 7">AM-OR11-056</strain>
    </source>
</reference>
<dbReference type="GO" id="GO:0043332">
    <property type="term" value="C:mating projection tip"/>
    <property type="evidence" value="ECO:0007669"/>
    <property type="project" value="TreeGrafter"/>
</dbReference>
<organism evidence="6 7">
    <name type="scientific">Rhizopogon vesiculosus</name>
    <dbReference type="NCBI Taxonomy" id="180088"/>
    <lineage>
        <taxon>Eukaryota</taxon>
        <taxon>Fungi</taxon>
        <taxon>Dikarya</taxon>
        <taxon>Basidiomycota</taxon>
        <taxon>Agaricomycotina</taxon>
        <taxon>Agaricomycetes</taxon>
        <taxon>Agaricomycetidae</taxon>
        <taxon>Boletales</taxon>
        <taxon>Suillineae</taxon>
        <taxon>Rhizopogonaceae</taxon>
        <taxon>Rhizopogon</taxon>
    </lineage>
</organism>
<feature type="compositionally biased region" description="Low complexity" evidence="4">
    <location>
        <begin position="419"/>
        <end position="440"/>
    </location>
</feature>
<dbReference type="Proteomes" id="UP000183567">
    <property type="component" value="Unassembled WGS sequence"/>
</dbReference>
<feature type="compositionally biased region" description="Polar residues" evidence="4">
    <location>
        <begin position="374"/>
        <end position="395"/>
    </location>
</feature>
<dbReference type="GO" id="GO:0051293">
    <property type="term" value="P:establishment of spindle localization"/>
    <property type="evidence" value="ECO:0007669"/>
    <property type="project" value="TreeGrafter"/>
</dbReference>
<evidence type="ECO:0000259" key="5">
    <source>
        <dbReference type="PROSITE" id="PS51460"/>
    </source>
</evidence>
<evidence type="ECO:0000313" key="7">
    <source>
        <dbReference type="Proteomes" id="UP000183567"/>
    </source>
</evidence>
<evidence type="ECO:0000256" key="2">
    <source>
        <dbReference type="ARBA" id="ARBA00022490"/>
    </source>
</evidence>
<accession>A0A1J8QYB0</accession>
<proteinExistence type="predicted"/>
<sequence length="878" mass="95656">MTALLSPAISMTTSTTDSTPFSQYHSLRPSPTPSSSSSSSSCSLNRADEGIYGKTEDVTITASRSLLARSNGKRKSHDARAHSDIRLLAISTHITELSYSISDIQTRIFEPSEIQELRHKSQSSGDAAATTVVIDKALMTLDERLEAVADGMKSVSESVAPFQNEPNDTMDSEQAVLVRKHAVLVTEWDAVQNETDVLREELKEDKWLTVFRTVTEQADGMMGSLEKAVNRCQVCLFLFFMFYANTTQDFIWQVHRRGDDSLSQASYRGSISSDKNPVSIEVFNELLSSFEAKKKWVLAIIDNGVQNRVTKNGETLRRHGESVKRWRILKEKMAKIDREMQAVRMILVGGDMAPSETGSTASGQTANGYLATPPNGTAKSRTPSRGSTSTLSRSISPLRKFARKITGHVRSPPVPVTPLPVSRESSSVSKDSSQSQGPSSEPAKTLRRQRTSIFAFNRTGSGAPLTPEKGHKYSHSLTPESSPAKRFEHIDPNSTVKQKGLKQPWNSSTKVESPDPASTIKPTTPKRPNAKTVLFPEHVPLVPGTPSRRSISRCSNASSRPWSPITSSVSTNPSIPHLPPIHPPSRAQTPSLGTAPRPRAKTPSHIPAPAMHWRSVSARQPDTDDDEDLTTLMQRAFAPPQHNASPSTARSHTPNGTRIPPPRPPSRSLIPLPSVHVSCESRSSTTMSFYRPESPLTPGTRFRAQTPESTLKAKAQQIPFYTGAGNSAVRASARQVVAGKLPPSSFRDSSTTRTPSSRPGSRAGAYTPVERDPMHLYVPASDKDPLDVEVAAIVNAIPHGLLIERVDPPLKAPPKEGDEIRASYAFSNSLSRKVVACKLTTLTRSGARGGGTTKKVVCRVGGGWQDLQLYMLNRQAGM</sequence>
<keyword evidence="3" id="KW-0206">Cytoskeleton</keyword>
<dbReference type="AlphaFoldDB" id="A0A1J8QYB0"/>
<feature type="region of interest" description="Disordered" evidence="4">
    <location>
        <begin position="739"/>
        <end position="768"/>
    </location>
</feature>
<dbReference type="PANTHER" id="PTHR37271">
    <property type="entry name" value="KARYOGAMY PROTEIN KAR9"/>
    <property type="match status" value="1"/>
</dbReference>
<dbReference type="EMBL" id="LVVM01002480">
    <property type="protein sequence ID" value="OJA16628.1"/>
    <property type="molecule type" value="Genomic_DNA"/>
</dbReference>
<keyword evidence="7" id="KW-1185">Reference proteome</keyword>
<comment type="caution">
    <text evidence="6">The sequence shown here is derived from an EMBL/GenBank/DDBJ whole genome shotgun (WGS) entry which is preliminary data.</text>
</comment>
<feature type="compositionally biased region" description="Low complexity" evidence="4">
    <location>
        <begin position="739"/>
        <end position="762"/>
    </location>
</feature>
<feature type="domain" description="GAR" evidence="5">
    <location>
        <begin position="781"/>
        <end position="878"/>
    </location>
</feature>
<dbReference type="InterPro" id="IPR013889">
    <property type="entry name" value="Karyogamy_KAR9"/>
</dbReference>
<comment type="subcellular location">
    <subcellularLocation>
        <location evidence="1">Cytoplasm</location>
        <location evidence="1">Cytoskeleton</location>
    </subcellularLocation>
</comment>
<dbReference type="InterPro" id="IPR003108">
    <property type="entry name" value="GAR_dom"/>
</dbReference>
<gene>
    <name evidence="6" type="ORF">AZE42_06003</name>
</gene>
<dbReference type="GO" id="GO:0005816">
    <property type="term" value="C:spindle pole body"/>
    <property type="evidence" value="ECO:0007669"/>
    <property type="project" value="TreeGrafter"/>
</dbReference>
<feature type="region of interest" description="Disordered" evidence="4">
    <location>
        <begin position="1"/>
        <end position="45"/>
    </location>
</feature>
<feature type="compositionally biased region" description="Polar residues" evidence="4">
    <location>
        <begin position="547"/>
        <end position="572"/>
    </location>
</feature>
<protein>
    <recommendedName>
        <fullName evidence="5">GAR domain-containing protein</fullName>
    </recommendedName>
</protein>
<evidence type="ECO:0000256" key="4">
    <source>
        <dbReference type="SAM" id="MobiDB-lite"/>
    </source>
</evidence>
<dbReference type="GO" id="GO:0008017">
    <property type="term" value="F:microtubule binding"/>
    <property type="evidence" value="ECO:0007669"/>
    <property type="project" value="InterPro"/>
</dbReference>
<dbReference type="Pfam" id="PF08580">
    <property type="entry name" value="KAR9"/>
    <property type="match status" value="1"/>
</dbReference>